<dbReference type="AlphaFoldDB" id="A0A3P8UZE3"/>
<sequence length="110" mass="11976">KMTACVDGDDDFQFLRTEHVKFCLAAEGFGSKLCRLESTSNRKNVPPDLSICGFILSQCLSVRALQETLAHTEHLATGAGGNHRTLLYGQAVLFLHSYSGMVSDVDVLSL</sequence>
<dbReference type="GO" id="GO:0005790">
    <property type="term" value="C:smooth endoplasmic reticulum"/>
    <property type="evidence" value="ECO:0007669"/>
    <property type="project" value="TreeGrafter"/>
</dbReference>
<dbReference type="Proteomes" id="UP000265120">
    <property type="component" value="Chromosome 12"/>
</dbReference>
<dbReference type="PRINTS" id="PR00795">
    <property type="entry name" value="RYANODINER"/>
</dbReference>
<dbReference type="GeneTree" id="ENSGT00940000154906"/>
<dbReference type="GO" id="GO:0030018">
    <property type="term" value="C:Z disc"/>
    <property type="evidence" value="ECO:0007669"/>
    <property type="project" value="TreeGrafter"/>
</dbReference>
<dbReference type="GO" id="GO:0014808">
    <property type="term" value="P:release of sequestered calcium ion into cytosol by sarcoplasmic reticulum"/>
    <property type="evidence" value="ECO:0007669"/>
    <property type="project" value="TreeGrafter"/>
</dbReference>
<dbReference type="GO" id="GO:0042383">
    <property type="term" value="C:sarcolemma"/>
    <property type="evidence" value="ECO:0007669"/>
    <property type="project" value="TreeGrafter"/>
</dbReference>
<accession>A0A3P8UZE3</accession>
<feature type="domain" description="Inositol 1,4,5-trisphosphate/ryanodine receptor" evidence="1">
    <location>
        <begin position="11"/>
        <end position="101"/>
    </location>
</feature>
<dbReference type="STRING" id="244447.ENSCSEP00000007712"/>
<dbReference type="PANTHER" id="PTHR46399:SF7">
    <property type="entry name" value="RYANODINE RECEPTOR 2"/>
    <property type="match status" value="1"/>
</dbReference>
<name>A0A3P8UZE3_CYNSE</name>
<dbReference type="Pfam" id="PF08709">
    <property type="entry name" value="Ins145_P3_rec"/>
    <property type="match status" value="1"/>
</dbReference>
<dbReference type="GO" id="GO:0006941">
    <property type="term" value="P:striated muscle contraction"/>
    <property type="evidence" value="ECO:0007669"/>
    <property type="project" value="TreeGrafter"/>
</dbReference>
<dbReference type="InterPro" id="IPR014821">
    <property type="entry name" value="Ins145_P3_rcpt"/>
</dbReference>
<dbReference type="GO" id="GO:0033017">
    <property type="term" value="C:sarcoplasmic reticulum membrane"/>
    <property type="evidence" value="ECO:0007669"/>
    <property type="project" value="TreeGrafter"/>
</dbReference>
<dbReference type="GO" id="GO:0034704">
    <property type="term" value="C:calcium channel complex"/>
    <property type="evidence" value="ECO:0007669"/>
    <property type="project" value="TreeGrafter"/>
</dbReference>
<dbReference type="Gene3D" id="2.80.10.50">
    <property type="match status" value="1"/>
</dbReference>
<dbReference type="PANTHER" id="PTHR46399">
    <property type="entry name" value="B30.2/SPRY DOMAIN-CONTAINING PROTEIN"/>
    <property type="match status" value="1"/>
</dbReference>
<reference evidence="2" key="3">
    <citation type="submission" date="2025-09" db="UniProtKB">
        <authorList>
            <consortium name="Ensembl"/>
        </authorList>
    </citation>
    <scope>IDENTIFICATION</scope>
</reference>
<reference evidence="2 3" key="1">
    <citation type="journal article" date="2014" name="Nat. Genet.">
        <title>Whole-genome sequence of a flatfish provides insights into ZW sex chromosome evolution and adaptation to a benthic lifestyle.</title>
        <authorList>
            <person name="Chen S."/>
            <person name="Zhang G."/>
            <person name="Shao C."/>
            <person name="Huang Q."/>
            <person name="Liu G."/>
            <person name="Zhang P."/>
            <person name="Song W."/>
            <person name="An N."/>
            <person name="Chalopin D."/>
            <person name="Volff J.N."/>
            <person name="Hong Y."/>
            <person name="Li Q."/>
            <person name="Sha Z."/>
            <person name="Zhou H."/>
            <person name="Xie M."/>
            <person name="Yu Q."/>
            <person name="Liu Y."/>
            <person name="Xiang H."/>
            <person name="Wang N."/>
            <person name="Wu K."/>
            <person name="Yang C."/>
            <person name="Zhou Q."/>
            <person name="Liao X."/>
            <person name="Yang L."/>
            <person name="Hu Q."/>
            <person name="Zhang J."/>
            <person name="Meng L."/>
            <person name="Jin L."/>
            <person name="Tian Y."/>
            <person name="Lian J."/>
            <person name="Yang J."/>
            <person name="Miao G."/>
            <person name="Liu S."/>
            <person name="Liang Z."/>
            <person name="Yan F."/>
            <person name="Li Y."/>
            <person name="Sun B."/>
            <person name="Zhang H."/>
            <person name="Zhang J."/>
            <person name="Zhu Y."/>
            <person name="Du M."/>
            <person name="Zhao Y."/>
            <person name="Schartl M."/>
            <person name="Tang Q."/>
            <person name="Wang J."/>
        </authorList>
    </citation>
    <scope>NUCLEOTIDE SEQUENCE</scope>
</reference>
<dbReference type="InterPro" id="IPR013333">
    <property type="entry name" value="Ryan_recept"/>
</dbReference>
<dbReference type="GO" id="GO:0005219">
    <property type="term" value="F:ryanodine-sensitive calcium-release channel activity"/>
    <property type="evidence" value="ECO:0007669"/>
    <property type="project" value="InterPro"/>
</dbReference>
<evidence type="ECO:0000259" key="1">
    <source>
        <dbReference type="Pfam" id="PF08709"/>
    </source>
</evidence>
<dbReference type="InterPro" id="IPR015925">
    <property type="entry name" value="Ryanodine_IP3_receptor"/>
</dbReference>
<proteinExistence type="predicted"/>
<protein>
    <recommendedName>
        <fullName evidence="1">Inositol 1,4,5-trisphosphate/ryanodine receptor domain-containing protein</fullName>
    </recommendedName>
</protein>
<dbReference type="InParanoid" id="A0A3P8UZE3"/>
<reference evidence="2" key="2">
    <citation type="submission" date="2025-08" db="UniProtKB">
        <authorList>
            <consortium name="Ensembl"/>
        </authorList>
    </citation>
    <scope>IDENTIFICATION</scope>
</reference>
<dbReference type="Ensembl" id="ENSCSET00000007792.1">
    <property type="protein sequence ID" value="ENSCSEP00000007712.1"/>
    <property type="gene ID" value="ENSCSEG00000004970.1"/>
</dbReference>
<dbReference type="OMA" id="RMCLLEN"/>
<organism evidence="2 3">
    <name type="scientific">Cynoglossus semilaevis</name>
    <name type="common">Tongue sole</name>
    <dbReference type="NCBI Taxonomy" id="244447"/>
    <lineage>
        <taxon>Eukaryota</taxon>
        <taxon>Metazoa</taxon>
        <taxon>Chordata</taxon>
        <taxon>Craniata</taxon>
        <taxon>Vertebrata</taxon>
        <taxon>Euteleostomi</taxon>
        <taxon>Actinopterygii</taxon>
        <taxon>Neopterygii</taxon>
        <taxon>Teleostei</taxon>
        <taxon>Neoteleostei</taxon>
        <taxon>Acanthomorphata</taxon>
        <taxon>Carangaria</taxon>
        <taxon>Pleuronectiformes</taxon>
        <taxon>Pleuronectoidei</taxon>
        <taxon>Cynoglossidae</taxon>
        <taxon>Cynoglossinae</taxon>
        <taxon>Cynoglossus</taxon>
    </lineage>
</organism>
<keyword evidence="3" id="KW-1185">Reference proteome</keyword>
<evidence type="ECO:0000313" key="2">
    <source>
        <dbReference type="Ensembl" id="ENSCSEP00000007712.1"/>
    </source>
</evidence>
<evidence type="ECO:0000313" key="3">
    <source>
        <dbReference type="Proteomes" id="UP000265120"/>
    </source>
</evidence>